<dbReference type="Proteomes" id="UP000199087">
    <property type="component" value="Unassembled WGS sequence"/>
</dbReference>
<sequence length="184" mass="20696">MESYLSIGKITVNLPDHSSKEFFIFEDFATLFNLESNYEAESFIKKKIKENGITKKVDIDSETDFVSIRIKNASAILEIAILINEIANVPINKDLIKDLKKKLMAFKPPRKQQWGIGDIFSIPLSDKTFYFGQIIAVNGSTPACIILNLNKNINNLVGDTELTSKDVLGALSFIPDRINNFTFT</sequence>
<accession>A0A0U1NY02</accession>
<dbReference type="AlphaFoldDB" id="A0A0U1NY02"/>
<organism evidence="1 2">
    <name type="scientific">Neobacillus massiliamazoniensis</name>
    <dbReference type="NCBI Taxonomy" id="1499688"/>
    <lineage>
        <taxon>Bacteria</taxon>
        <taxon>Bacillati</taxon>
        <taxon>Bacillota</taxon>
        <taxon>Bacilli</taxon>
        <taxon>Bacillales</taxon>
        <taxon>Bacillaceae</taxon>
        <taxon>Neobacillus</taxon>
    </lineage>
</organism>
<dbReference type="OrthoDB" id="979541at2"/>
<dbReference type="EMBL" id="CVRB01000003">
    <property type="protein sequence ID" value="CRK82856.1"/>
    <property type="molecule type" value="Genomic_DNA"/>
</dbReference>
<evidence type="ECO:0000313" key="2">
    <source>
        <dbReference type="Proteomes" id="UP000199087"/>
    </source>
</evidence>
<reference evidence="2" key="1">
    <citation type="submission" date="2015-05" db="EMBL/GenBank/DDBJ databases">
        <authorList>
            <person name="Urmite Genomes"/>
        </authorList>
    </citation>
    <scope>NUCLEOTIDE SEQUENCE [LARGE SCALE GENOMIC DNA]</scope>
    <source>
        <strain evidence="2">LF1</strain>
    </source>
</reference>
<proteinExistence type="predicted"/>
<dbReference type="RefSeq" id="WP_090635171.1">
    <property type="nucleotide sequence ID" value="NZ_CVRB01000003.1"/>
</dbReference>
<gene>
    <name evidence="1" type="ORF">BN000_02808</name>
</gene>
<protein>
    <submittedName>
        <fullName evidence="1">Uncharacterized protein</fullName>
    </submittedName>
</protein>
<keyword evidence="2" id="KW-1185">Reference proteome</keyword>
<evidence type="ECO:0000313" key="1">
    <source>
        <dbReference type="EMBL" id="CRK82856.1"/>
    </source>
</evidence>
<name>A0A0U1NY02_9BACI</name>